<dbReference type="EMBL" id="JBIAHM010000001">
    <property type="protein sequence ID" value="MFE9597846.1"/>
    <property type="molecule type" value="Genomic_DNA"/>
</dbReference>
<proteinExistence type="predicted"/>
<dbReference type="Proteomes" id="UP001601303">
    <property type="component" value="Unassembled WGS sequence"/>
</dbReference>
<evidence type="ECO:0000313" key="2">
    <source>
        <dbReference type="Proteomes" id="UP001601303"/>
    </source>
</evidence>
<protein>
    <submittedName>
        <fullName evidence="1">Uncharacterized protein</fullName>
    </submittedName>
</protein>
<organism evidence="1 2">
    <name type="scientific">Streptomyces hokutonensis</name>
    <dbReference type="NCBI Taxonomy" id="1306990"/>
    <lineage>
        <taxon>Bacteria</taxon>
        <taxon>Bacillati</taxon>
        <taxon>Actinomycetota</taxon>
        <taxon>Actinomycetes</taxon>
        <taxon>Kitasatosporales</taxon>
        <taxon>Streptomycetaceae</taxon>
        <taxon>Streptomyces</taxon>
    </lineage>
</organism>
<gene>
    <name evidence="1" type="ORF">ACFYNQ_04620</name>
</gene>
<keyword evidence="2" id="KW-1185">Reference proteome</keyword>
<sequence>MTEQRNGDGFPALLGAALREVVVDDEAERRAVAAFRLARDSGDRATCPRREDDWRPGSA</sequence>
<reference evidence="1 2" key="1">
    <citation type="submission" date="2024-10" db="EMBL/GenBank/DDBJ databases">
        <title>The Natural Products Discovery Center: Release of the First 8490 Sequenced Strains for Exploring Actinobacteria Biosynthetic Diversity.</title>
        <authorList>
            <person name="Kalkreuter E."/>
            <person name="Kautsar S.A."/>
            <person name="Yang D."/>
            <person name="Bader C.D."/>
            <person name="Teijaro C.N."/>
            <person name="Fluegel L."/>
            <person name="Davis C.M."/>
            <person name="Simpson J.R."/>
            <person name="Lauterbach L."/>
            <person name="Steele A.D."/>
            <person name="Gui C."/>
            <person name="Meng S."/>
            <person name="Li G."/>
            <person name="Viehrig K."/>
            <person name="Ye F."/>
            <person name="Su P."/>
            <person name="Kiefer A.F."/>
            <person name="Nichols A."/>
            <person name="Cepeda A.J."/>
            <person name="Yan W."/>
            <person name="Fan B."/>
            <person name="Jiang Y."/>
            <person name="Adhikari A."/>
            <person name="Zheng C.-J."/>
            <person name="Schuster L."/>
            <person name="Cowan T.M."/>
            <person name="Smanski M.J."/>
            <person name="Chevrette M.G."/>
            <person name="De Carvalho L.P.S."/>
            <person name="Shen B."/>
        </authorList>
    </citation>
    <scope>NUCLEOTIDE SEQUENCE [LARGE SCALE GENOMIC DNA]</scope>
    <source>
        <strain evidence="1 2">NPDC006488</strain>
    </source>
</reference>
<evidence type="ECO:0000313" key="1">
    <source>
        <dbReference type="EMBL" id="MFE9597846.1"/>
    </source>
</evidence>
<accession>A0ABW6LVD0</accession>
<dbReference type="RefSeq" id="WP_359603127.1">
    <property type="nucleotide sequence ID" value="NZ_JBFALI010000001.1"/>
</dbReference>
<comment type="caution">
    <text evidence="1">The sequence shown here is derived from an EMBL/GenBank/DDBJ whole genome shotgun (WGS) entry which is preliminary data.</text>
</comment>
<name>A0ABW6LVD0_9ACTN</name>